<dbReference type="InterPro" id="IPR036389">
    <property type="entry name" value="RNase_III_sf"/>
</dbReference>
<evidence type="ECO:0000256" key="7">
    <source>
        <dbReference type="SAM" id="MobiDB-lite"/>
    </source>
</evidence>
<dbReference type="InterPro" id="IPR014001">
    <property type="entry name" value="Helicase_ATP-bd"/>
</dbReference>
<feature type="domain" description="Helicase C-terminal" evidence="10">
    <location>
        <begin position="397"/>
        <end position="583"/>
    </location>
</feature>
<dbReference type="PROSITE" id="PS51192">
    <property type="entry name" value="HELICASE_ATP_BIND_1"/>
    <property type="match status" value="1"/>
</dbReference>
<dbReference type="InterPro" id="IPR001650">
    <property type="entry name" value="Helicase_C-like"/>
</dbReference>
<feature type="domain" description="RNase III" evidence="8">
    <location>
        <begin position="1194"/>
        <end position="1378"/>
    </location>
</feature>
<dbReference type="PANTHER" id="PTHR14950:SF37">
    <property type="entry name" value="ENDORIBONUCLEASE DICER"/>
    <property type="match status" value="1"/>
</dbReference>
<dbReference type="SUPFAM" id="SSF52540">
    <property type="entry name" value="P-loop containing nucleoside triphosphate hydrolases"/>
    <property type="match status" value="1"/>
</dbReference>
<evidence type="ECO:0000259" key="9">
    <source>
        <dbReference type="PROSITE" id="PS51192"/>
    </source>
</evidence>
<dbReference type="PANTHER" id="PTHR14950">
    <property type="entry name" value="DICER-RELATED"/>
    <property type="match status" value="1"/>
</dbReference>
<keyword evidence="3" id="KW-0378">Hydrolase</keyword>
<name>A0ABR3FQ02_9AGAR</name>
<dbReference type="SMART" id="SM00535">
    <property type="entry name" value="RIBOc"/>
    <property type="match status" value="2"/>
</dbReference>
<dbReference type="SMART" id="SM00487">
    <property type="entry name" value="DEXDc"/>
    <property type="match status" value="1"/>
</dbReference>
<proteinExistence type="inferred from homology"/>
<dbReference type="CDD" id="cd00593">
    <property type="entry name" value="RIBOc"/>
    <property type="match status" value="2"/>
</dbReference>
<evidence type="ECO:0000256" key="3">
    <source>
        <dbReference type="ARBA" id="ARBA00022801"/>
    </source>
</evidence>
<comment type="similarity">
    <text evidence="6">Belongs to the helicase family. Dicer subfamily.</text>
</comment>
<dbReference type="SMART" id="SM00490">
    <property type="entry name" value="HELICc"/>
    <property type="match status" value="1"/>
</dbReference>
<dbReference type="PROSITE" id="PS00517">
    <property type="entry name" value="RNASE_3_1"/>
    <property type="match status" value="1"/>
</dbReference>
<dbReference type="Gene3D" id="1.10.1520.10">
    <property type="entry name" value="Ribonuclease III domain"/>
    <property type="match status" value="2"/>
</dbReference>
<keyword evidence="4" id="KW-0347">Helicase</keyword>
<feature type="region of interest" description="Disordered" evidence="7">
    <location>
        <begin position="1099"/>
        <end position="1126"/>
    </location>
</feature>
<reference evidence="12 13" key="1">
    <citation type="submission" date="2024-02" db="EMBL/GenBank/DDBJ databases">
        <title>A draft genome for the cacao thread blight pathogen Marasmius crinis-equi.</title>
        <authorList>
            <person name="Cohen S.P."/>
            <person name="Baruah I.K."/>
            <person name="Amoako-Attah I."/>
            <person name="Bukari Y."/>
            <person name="Meinhardt L.W."/>
            <person name="Bailey B.A."/>
        </authorList>
    </citation>
    <scope>NUCLEOTIDE SEQUENCE [LARGE SCALE GENOMIC DNA]</scope>
    <source>
        <strain evidence="12 13">GH-76</strain>
    </source>
</reference>
<dbReference type="PROSITE" id="PS51194">
    <property type="entry name" value="HELICASE_CTER"/>
    <property type="match status" value="1"/>
</dbReference>
<dbReference type="Pfam" id="PF00636">
    <property type="entry name" value="Ribonuclease_3"/>
    <property type="match status" value="2"/>
</dbReference>
<evidence type="ECO:0000256" key="4">
    <source>
        <dbReference type="ARBA" id="ARBA00022806"/>
    </source>
</evidence>
<dbReference type="InterPro" id="IPR000999">
    <property type="entry name" value="RNase_III_dom"/>
</dbReference>
<comment type="caution">
    <text evidence="12">The sequence shown here is derived from an EMBL/GenBank/DDBJ whole genome shotgun (WGS) entry which is preliminary data.</text>
</comment>
<dbReference type="InterPro" id="IPR038248">
    <property type="entry name" value="Dicer_dimer_sf"/>
</dbReference>
<dbReference type="PROSITE" id="PS51327">
    <property type="entry name" value="DICER_DSRBF"/>
    <property type="match status" value="1"/>
</dbReference>
<dbReference type="SUPFAM" id="SSF69065">
    <property type="entry name" value="RNase III domain-like"/>
    <property type="match status" value="2"/>
</dbReference>
<keyword evidence="2" id="KW-0547">Nucleotide-binding</keyword>
<dbReference type="InterPro" id="IPR011545">
    <property type="entry name" value="DEAD/DEAH_box_helicase_dom"/>
</dbReference>
<dbReference type="EMBL" id="JBAHYK010000152">
    <property type="protein sequence ID" value="KAL0577504.1"/>
    <property type="molecule type" value="Genomic_DNA"/>
</dbReference>
<organism evidence="12 13">
    <name type="scientific">Marasmius crinis-equi</name>
    <dbReference type="NCBI Taxonomy" id="585013"/>
    <lineage>
        <taxon>Eukaryota</taxon>
        <taxon>Fungi</taxon>
        <taxon>Dikarya</taxon>
        <taxon>Basidiomycota</taxon>
        <taxon>Agaricomycotina</taxon>
        <taxon>Agaricomycetes</taxon>
        <taxon>Agaricomycetidae</taxon>
        <taxon>Agaricales</taxon>
        <taxon>Marasmiineae</taxon>
        <taxon>Marasmiaceae</taxon>
        <taxon>Marasmius</taxon>
    </lineage>
</organism>
<dbReference type="InterPro" id="IPR027417">
    <property type="entry name" value="P-loop_NTPase"/>
</dbReference>
<feature type="domain" description="Helicase ATP-binding" evidence="9">
    <location>
        <begin position="34"/>
        <end position="219"/>
    </location>
</feature>
<evidence type="ECO:0000259" key="8">
    <source>
        <dbReference type="PROSITE" id="PS50142"/>
    </source>
</evidence>
<evidence type="ECO:0000313" key="12">
    <source>
        <dbReference type="EMBL" id="KAL0577504.1"/>
    </source>
</evidence>
<evidence type="ECO:0000256" key="5">
    <source>
        <dbReference type="ARBA" id="ARBA00022840"/>
    </source>
</evidence>
<evidence type="ECO:0000256" key="6">
    <source>
        <dbReference type="PROSITE-ProRule" id="PRU00657"/>
    </source>
</evidence>
<dbReference type="PROSITE" id="PS50142">
    <property type="entry name" value="RNASE_3_2"/>
    <property type="match status" value="2"/>
</dbReference>
<feature type="domain" description="RNase III" evidence="8">
    <location>
        <begin position="974"/>
        <end position="1147"/>
    </location>
</feature>
<dbReference type="Pfam" id="PF00270">
    <property type="entry name" value="DEAD"/>
    <property type="match status" value="1"/>
</dbReference>
<dbReference type="CDD" id="cd18034">
    <property type="entry name" value="DEXHc_dicer"/>
    <property type="match status" value="1"/>
</dbReference>
<dbReference type="Pfam" id="PF03368">
    <property type="entry name" value="Dicer_dimer"/>
    <property type="match status" value="1"/>
</dbReference>
<protein>
    <submittedName>
        <fullName evidence="12">Dicer-like protein 2</fullName>
    </submittedName>
</protein>
<sequence length="1481" mass="167703">MLGVNDNAFAMDDQIQDERGTTPSITTRGYQREMLEESLRRNIIIAMDTGSGKTHIAVLRLKIEAERETRKISWFFTPTVSLCDQQHRVISEMLPVSVGIITGAKHPDQWKNTEMWQTVLRDHRVVVSTPQVLLDALRHGYIVMGRDINLLIFDEAHHAVEGDPYNRIMQEFYKPLPPRTGGPDDAVSFVRPMIMGLTASPIYGGNVDRAFNVIEQNLDSTIVSPLAHRDELIRHAHRPTFNHILYKPPNRDTLFSPNLAALDMAINVLDIEDDPYVKSLRQGLAASTHGSAEYRRIDSKLSKVISKGDSFTHKGLKDCQRAAQAILEDVGYWAAEWFVWEVLKSAKEAASPLQHMMKTWKISEKVYLLQIINQIHINPPSYAPEDVSTGLSDKVIALIECLLTQKEEVESHDEVFSGLVFVQRRDVVLALKEVLSNHPAIAGPFRIGSLLGASDSGHRHSMMDITRRMVKESPDEVLMDFRIGEKNLIVSTSVAEEGIDVQACGCVIRWDLPPNMASWAQSRGRARKQRSTFTLMFAEGTAYGEDVSKWQRLEQEMVARYTNSGRQSLVSYDGLPYQDDGLRFEVTKTGALLTLQSAIPHLAHFCAVMSSRDLGDNRPVYDLDPPDYPLDWHSFNPQFQSIPLYTGPWNSTVNLPRTLPKELRTFSTEQAYPNKILAHQHAAFKAYRRLYDEDLLNDHLLPKFVDGDEVKELRKEIEKRLGLVDVQTQINPWAASSGFSGWCRSELKIGDSPPLYLFTQVGPPTWSMEDGPSLYLPTRDQMPIQLRRIDDVGMNDESISRAQEYTRMLFWGIHGSRMDWDKHDFPYLFLPVEDSGDRVWSERRAWIQSLNPDAPAKDAFHANAQVLGEHYDHPEDLNMIKRGSKGYHFVRWRFSSEPLADEEVEAIRTMYRDPGLEPAFPLLVVEAYPPRTNFLVPIPPSTKPATPPKQLLLMPELSSVTLLSHTELQYAFLLPSVLRALSMSITVESFRETVLSMTPLYDMSKELLKTALTAPVSQEKKNYQRLETLGDAVLKYVVAVQLFDEYPVWPEGYLTKKKDHLVNNAQLAKESLTRETFKWIIRDRLIGKKWKPAYLSPPSAPVAPTVARPATDTGPKPKPKKNQQEMSTKVLADVIESLVGAAHEHGGMDMAYEAMKFFDLGLDSKWKPLAVRVANAQARADENELRVPELPPQVSYVEQMIGYTFTRKLFLVEALTHASHHQDFGTISYERMEFLGDAVLDMIVNDYLYHAPGKEYSPGHVYLRKVAVVNGHILAFICLHTSLEVNAQMPEPDDNGIISLVTDNKTVHLWQCLLHSSTQLHEEQQTTRARYHKRGQEIAEALENGMIFPWAALTRLQAPKFYADMIESILGAVYLDSGGSLDVVRGVMRKLGLMQVLERIVNEGVDTLHPVSRLSMWAAKNQKKAKYQYLRESGNIICNVLLDDELVEGATERDVYHGKPSQEEVRLAAAEAAIRILDLRA</sequence>
<dbReference type="Pfam" id="PF00271">
    <property type="entry name" value="Helicase_C"/>
    <property type="match status" value="1"/>
</dbReference>
<keyword evidence="13" id="KW-1185">Reference proteome</keyword>
<evidence type="ECO:0000256" key="1">
    <source>
        <dbReference type="ARBA" id="ARBA00022737"/>
    </source>
</evidence>
<evidence type="ECO:0000259" key="11">
    <source>
        <dbReference type="PROSITE" id="PS51327"/>
    </source>
</evidence>
<dbReference type="Proteomes" id="UP001465976">
    <property type="component" value="Unassembled WGS sequence"/>
</dbReference>
<dbReference type="InterPro" id="IPR005034">
    <property type="entry name" value="Dicer_dimerisation"/>
</dbReference>
<gene>
    <name evidence="12" type="primary">dcl2</name>
    <name evidence="12" type="ORF">V5O48_004490</name>
</gene>
<keyword evidence="6" id="KW-0694">RNA-binding</keyword>
<keyword evidence="5" id="KW-0067">ATP-binding</keyword>
<accession>A0ABR3FQ02</accession>
<dbReference type="Gene3D" id="3.30.160.380">
    <property type="entry name" value="Dicer dimerisation domain"/>
    <property type="match status" value="1"/>
</dbReference>
<keyword evidence="1" id="KW-0677">Repeat</keyword>
<evidence type="ECO:0000256" key="2">
    <source>
        <dbReference type="ARBA" id="ARBA00022741"/>
    </source>
</evidence>
<evidence type="ECO:0000313" key="13">
    <source>
        <dbReference type="Proteomes" id="UP001465976"/>
    </source>
</evidence>
<evidence type="ECO:0000259" key="10">
    <source>
        <dbReference type="PROSITE" id="PS51194"/>
    </source>
</evidence>
<feature type="compositionally biased region" description="Low complexity" evidence="7">
    <location>
        <begin position="1102"/>
        <end position="1111"/>
    </location>
</feature>
<dbReference type="Gene3D" id="3.40.50.300">
    <property type="entry name" value="P-loop containing nucleotide triphosphate hydrolases"/>
    <property type="match status" value="2"/>
</dbReference>
<feature type="domain" description="Dicer dsRNA-binding fold" evidence="11">
    <location>
        <begin position="598"/>
        <end position="710"/>
    </location>
</feature>